<dbReference type="OrthoDB" id="29563at2759"/>
<dbReference type="GO" id="GO:0022625">
    <property type="term" value="C:cytosolic large ribosomal subunit"/>
    <property type="evidence" value="ECO:0007669"/>
    <property type="project" value="UniProtKB-UniRule"/>
</dbReference>
<evidence type="ECO:0000256" key="4">
    <source>
        <dbReference type="RuleBase" id="RU367042"/>
    </source>
</evidence>
<dbReference type="EMBL" id="FN649728">
    <property type="protein sequence ID" value="CBN74803.1"/>
    <property type="molecule type" value="Genomic_DNA"/>
</dbReference>
<keyword evidence="8" id="KW-1185">Reference proteome</keyword>
<dbReference type="eggNOG" id="KOG3166">
    <property type="taxonomic scope" value="Eukaryota"/>
</dbReference>
<dbReference type="InterPro" id="IPR029064">
    <property type="entry name" value="Ribosomal_eL30-like_sf"/>
</dbReference>
<dbReference type="PRINTS" id="PR00881">
    <property type="entry name" value="L7ARS6FAMILY"/>
</dbReference>
<feature type="compositionally biased region" description="Basic residues" evidence="5">
    <location>
        <begin position="1"/>
        <end position="16"/>
    </location>
</feature>
<reference evidence="7 8" key="1">
    <citation type="journal article" date="2010" name="Nature">
        <title>The Ectocarpus genome and the independent evolution of multicellularity in brown algae.</title>
        <authorList>
            <person name="Cock J.M."/>
            <person name="Sterck L."/>
            <person name="Rouze P."/>
            <person name="Scornet D."/>
            <person name="Allen A.E."/>
            <person name="Amoutzias G."/>
            <person name="Anthouard V."/>
            <person name="Artiguenave F."/>
            <person name="Aury J.M."/>
            <person name="Badger J.H."/>
            <person name="Beszteri B."/>
            <person name="Billiau K."/>
            <person name="Bonnet E."/>
            <person name="Bothwell J.H."/>
            <person name="Bowler C."/>
            <person name="Boyen C."/>
            <person name="Brownlee C."/>
            <person name="Carrano C.J."/>
            <person name="Charrier B."/>
            <person name="Cho G.Y."/>
            <person name="Coelho S.M."/>
            <person name="Collen J."/>
            <person name="Corre E."/>
            <person name="Da Silva C."/>
            <person name="Delage L."/>
            <person name="Delaroque N."/>
            <person name="Dittami S.M."/>
            <person name="Doulbeau S."/>
            <person name="Elias M."/>
            <person name="Farnham G."/>
            <person name="Gachon C.M."/>
            <person name="Gschloessl B."/>
            <person name="Heesch S."/>
            <person name="Jabbari K."/>
            <person name="Jubin C."/>
            <person name="Kawai H."/>
            <person name="Kimura K."/>
            <person name="Kloareg B."/>
            <person name="Kupper F.C."/>
            <person name="Lang D."/>
            <person name="Le Bail A."/>
            <person name="Leblanc C."/>
            <person name="Lerouge P."/>
            <person name="Lohr M."/>
            <person name="Lopez P.J."/>
            <person name="Martens C."/>
            <person name="Maumus F."/>
            <person name="Michel G."/>
            <person name="Miranda-Saavedra D."/>
            <person name="Morales J."/>
            <person name="Moreau H."/>
            <person name="Motomura T."/>
            <person name="Nagasato C."/>
            <person name="Napoli C.A."/>
            <person name="Nelson D.R."/>
            <person name="Nyvall-Collen P."/>
            <person name="Peters A.F."/>
            <person name="Pommier C."/>
            <person name="Potin P."/>
            <person name="Poulain J."/>
            <person name="Quesneville H."/>
            <person name="Read B."/>
            <person name="Rensing S.A."/>
            <person name="Ritter A."/>
            <person name="Rousvoal S."/>
            <person name="Samanta M."/>
            <person name="Samson G."/>
            <person name="Schroeder D.C."/>
            <person name="Segurens B."/>
            <person name="Strittmatter M."/>
            <person name="Tonon T."/>
            <person name="Tregear J.W."/>
            <person name="Valentin K."/>
            <person name="von Dassow P."/>
            <person name="Yamagishi T."/>
            <person name="Van de Peer Y."/>
            <person name="Wincker P."/>
        </authorList>
    </citation>
    <scope>NUCLEOTIDE SEQUENCE [LARGE SCALE GENOMIC DNA]</scope>
    <source>
        <strain evidence="8">Ec32 / CCAP1310/4</strain>
    </source>
</reference>
<dbReference type="Gene3D" id="3.30.1330.30">
    <property type="match status" value="1"/>
</dbReference>
<dbReference type="PANTHER" id="PTHR23105">
    <property type="entry name" value="RIBOSOMAL PROTEIN L7AE FAMILY MEMBER"/>
    <property type="match status" value="1"/>
</dbReference>
<dbReference type="InterPro" id="IPR050257">
    <property type="entry name" value="eL8/uL1-like"/>
</dbReference>
<dbReference type="GO" id="GO:0003723">
    <property type="term" value="F:RNA binding"/>
    <property type="evidence" value="ECO:0007669"/>
    <property type="project" value="UniProtKB-UniRule"/>
</dbReference>
<feature type="domain" description="Ribosomal protein eL8/eL30/eS12/Gadd45" evidence="6">
    <location>
        <begin position="122"/>
        <end position="206"/>
    </location>
</feature>
<dbReference type="InterPro" id="IPR001921">
    <property type="entry name" value="Ribosomal_eL8_euk"/>
</dbReference>
<keyword evidence="2 4" id="KW-0689">Ribosomal protein</keyword>
<evidence type="ECO:0000313" key="8">
    <source>
        <dbReference type="Proteomes" id="UP000002630"/>
    </source>
</evidence>
<dbReference type="SUPFAM" id="SSF55315">
    <property type="entry name" value="L30e-like"/>
    <property type="match status" value="1"/>
</dbReference>
<feature type="region of interest" description="Disordered" evidence="5">
    <location>
        <begin position="1"/>
        <end position="23"/>
    </location>
</feature>
<comment type="function">
    <text evidence="4">Component of the ribosome.</text>
</comment>
<name>D8LN40_ECTSI</name>
<evidence type="ECO:0000256" key="5">
    <source>
        <dbReference type="SAM" id="MobiDB-lite"/>
    </source>
</evidence>
<organism evidence="7 8">
    <name type="scientific">Ectocarpus siliculosus</name>
    <name type="common">Brown alga</name>
    <name type="synonym">Conferva siliculosa</name>
    <dbReference type="NCBI Taxonomy" id="2880"/>
    <lineage>
        <taxon>Eukaryota</taxon>
        <taxon>Sar</taxon>
        <taxon>Stramenopiles</taxon>
        <taxon>Ochrophyta</taxon>
        <taxon>PX clade</taxon>
        <taxon>Phaeophyceae</taxon>
        <taxon>Ectocarpales</taxon>
        <taxon>Ectocarpaceae</taxon>
        <taxon>Ectocarpus</taxon>
    </lineage>
</organism>
<dbReference type="AlphaFoldDB" id="D8LN40"/>
<dbReference type="FunFam" id="3.30.1330.30:FF:000003">
    <property type="entry name" value="60S ribosomal protein L7a"/>
    <property type="match status" value="1"/>
</dbReference>
<gene>
    <name evidence="7" type="ORF">Esi_0043_0040</name>
</gene>
<accession>D8LN40</accession>
<dbReference type="Proteomes" id="UP000002630">
    <property type="component" value="Linkage Group LG03"/>
</dbReference>
<evidence type="ECO:0000313" key="7">
    <source>
        <dbReference type="EMBL" id="CBN74803.1"/>
    </source>
</evidence>
<dbReference type="PROSITE" id="PS01082">
    <property type="entry name" value="RIBOSOMAL_L7AE"/>
    <property type="match status" value="1"/>
</dbReference>
<evidence type="ECO:0000256" key="1">
    <source>
        <dbReference type="ARBA" id="ARBA00007337"/>
    </source>
</evidence>
<protein>
    <recommendedName>
        <fullName evidence="4">60S ribosomal protein L7a</fullName>
    </recommendedName>
</protein>
<dbReference type="FunCoup" id="D8LN40">
    <property type="interactions" value="461"/>
</dbReference>
<comment type="similarity">
    <text evidence="1 4">Belongs to the eukaryotic ribosomal protein eL8 family.</text>
</comment>
<dbReference type="STRING" id="2880.D8LN40"/>
<dbReference type="OMA" id="RMVKWPA"/>
<dbReference type="GO" id="GO:0042254">
    <property type="term" value="P:ribosome biogenesis"/>
    <property type="evidence" value="ECO:0007669"/>
    <property type="project" value="InterPro"/>
</dbReference>
<keyword evidence="3 4" id="KW-0687">Ribonucleoprotein</keyword>
<sequence length="256" mass="29043">MGVAKKQVKKQVKSTPKKVADPLFPARKKSFRIGRDIQPKVDLSRFVKWPRYIRLQRQRKILVQRLKVPPSINQFSKAIDKNQATELLKVLMKYQPEDKKAKQQRLKEIAAAKEAGKEPAPSKAPKVIKFGLKHVTTLIEEQKASLVVIAHDVTPIELVVWLPALCRKMGIPYCIMKGKARLGTLVHQKNAAVICLTTVNKEDESKLSNLKSNFTAQFNEGFVRKWGGGVMGLKTQRKLEKRQKAIEAELAKKAQY</sequence>
<dbReference type="Pfam" id="PF01248">
    <property type="entry name" value="Ribosomal_L7Ae"/>
    <property type="match status" value="1"/>
</dbReference>
<evidence type="ECO:0000256" key="3">
    <source>
        <dbReference type="ARBA" id="ARBA00023274"/>
    </source>
</evidence>
<dbReference type="InterPro" id="IPR004037">
    <property type="entry name" value="Ribosomal_eL8-like_CS"/>
</dbReference>
<dbReference type="InterPro" id="IPR004038">
    <property type="entry name" value="Ribosomal_eL8/eL30/eS12/Gad45"/>
</dbReference>
<evidence type="ECO:0000256" key="2">
    <source>
        <dbReference type="ARBA" id="ARBA00022980"/>
    </source>
</evidence>
<evidence type="ECO:0000259" key="6">
    <source>
        <dbReference type="Pfam" id="PF01248"/>
    </source>
</evidence>
<dbReference type="PRINTS" id="PR00882">
    <property type="entry name" value="RIBOSOMALL7A"/>
</dbReference>
<dbReference type="InParanoid" id="D8LN40"/>
<dbReference type="EMBL" id="FN648630">
    <property type="protein sequence ID" value="CBN74803.1"/>
    <property type="molecule type" value="Genomic_DNA"/>
</dbReference>
<proteinExistence type="inferred from homology"/>
<dbReference type="InterPro" id="IPR018492">
    <property type="entry name" value="Ribosomal_eL8/Nhp2"/>
</dbReference>